<accession>A0A7D7RLV4</accession>
<keyword evidence="2" id="KW-0812">Transmembrane</keyword>
<sequence length="267" mass="30571">MKKTDGIRTSLDNQLKQLDQDIIWNQQHKAKLHSQILSNLDKQESKTRFFNGFKFTSSLVLCSILLVAGVLFLSQNIFQEESGLSTGKGNNTDEEPALVGSEEVDAEKSKETIQAVIEEEFNGPDEMYKEVWEAAMEAQNNATTQEEFDALQQTPVWQNYMNYMAETYAAYFTENGYDNFLNATPAFMYSGFDGDYDLTASEIKISQNENNPKMFQFTFQVHYKKANGEVHPYSFEGEAIASKEGKIEKLQFLDKDDLFTEMNEDIY</sequence>
<dbReference type="Proteomes" id="UP000514716">
    <property type="component" value="Chromosome"/>
</dbReference>
<proteinExistence type="predicted"/>
<evidence type="ECO:0000256" key="1">
    <source>
        <dbReference type="SAM" id="MobiDB-lite"/>
    </source>
</evidence>
<name>A0A7D7RLV4_PLAMR</name>
<dbReference type="AlphaFoldDB" id="A0A7D7RLV4"/>
<evidence type="ECO:0000313" key="3">
    <source>
        <dbReference type="EMBL" id="QMT17324.1"/>
    </source>
</evidence>
<keyword evidence="2" id="KW-0472">Membrane</keyword>
<protein>
    <submittedName>
        <fullName evidence="3">Uncharacterized protein</fullName>
    </submittedName>
</protein>
<keyword evidence="2" id="KW-1133">Transmembrane helix</keyword>
<organism evidence="3 4">
    <name type="scientific">Planococcus maritimus</name>
    <dbReference type="NCBI Taxonomy" id="192421"/>
    <lineage>
        <taxon>Bacteria</taxon>
        <taxon>Bacillati</taxon>
        <taxon>Bacillota</taxon>
        <taxon>Bacilli</taxon>
        <taxon>Bacillales</taxon>
        <taxon>Caryophanaceae</taxon>
        <taxon>Planococcus</taxon>
    </lineage>
</organism>
<dbReference type="RefSeq" id="WP_182092026.1">
    <property type="nucleotide sequence ID" value="NZ_CP059540.1"/>
</dbReference>
<evidence type="ECO:0000313" key="4">
    <source>
        <dbReference type="Proteomes" id="UP000514716"/>
    </source>
</evidence>
<gene>
    <name evidence="3" type="ORF">H1Q58_15440</name>
</gene>
<dbReference type="EMBL" id="CP059540">
    <property type="protein sequence ID" value="QMT17324.1"/>
    <property type="molecule type" value="Genomic_DNA"/>
</dbReference>
<dbReference type="KEGG" id="pdec:H1Q58_15440"/>
<evidence type="ECO:0000256" key="2">
    <source>
        <dbReference type="SAM" id="Phobius"/>
    </source>
</evidence>
<feature type="transmembrane region" description="Helical" evidence="2">
    <location>
        <begin position="52"/>
        <end position="73"/>
    </location>
</feature>
<reference evidence="3 4" key="1">
    <citation type="submission" date="2020-07" db="EMBL/GenBank/DDBJ databases">
        <title>Screening of a cold-adapted Planococcus bacterium producing protease in traditional shrimp paste and protease identification by genome sequencing.</title>
        <authorList>
            <person name="Gao R."/>
            <person name="Leng W."/>
            <person name="Chu Q."/>
            <person name="Wu X."/>
            <person name="Liu H."/>
            <person name="Li X."/>
        </authorList>
    </citation>
    <scope>NUCLEOTIDE SEQUENCE [LARGE SCALE GENOMIC DNA]</scope>
    <source>
        <strain evidence="3 4">XJ11</strain>
    </source>
</reference>
<keyword evidence="4" id="KW-1185">Reference proteome</keyword>
<feature type="region of interest" description="Disordered" evidence="1">
    <location>
        <begin position="83"/>
        <end position="105"/>
    </location>
</feature>